<proteinExistence type="predicted"/>
<comment type="caution">
    <text evidence="1">The sequence shown here is derived from an EMBL/GenBank/DDBJ whole genome shotgun (WGS) entry which is preliminary data.</text>
</comment>
<gene>
    <name evidence="1" type="primary">PAP27</name>
    <name evidence="1" type="ORF">CR513_30794</name>
</gene>
<feature type="non-terminal residue" evidence="1">
    <location>
        <position position="1"/>
    </location>
</feature>
<accession>A0A371GAY9</accession>
<evidence type="ECO:0000313" key="2">
    <source>
        <dbReference type="Proteomes" id="UP000257109"/>
    </source>
</evidence>
<dbReference type="EMBL" id="QJKJ01006150">
    <property type="protein sequence ID" value="RDX87705.1"/>
    <property type="molecule type" value="Genomic_DNA"/>
</dbReference>
<keyword evidence="2" id="KW-1185">Reference proteome</keyword>
<feature type="non-terminal residue" evidence="1">
    <location>
        <position position="279"/>
    </location>
</feature>
<dbReference type="Proteomes" id="UP000257109">
    <property type="component" value="Unassembled WGS sequence"/>
</dbReference>
<protein>
    <submittedName>
        <fullName evidence="1">Inactive purple acid phosphatase 27</fullName>
    </submittedName>
</protein>
<name>A0A371GAY9_MUCPR</name>
<evidence type="ECO:0000313" key="1">
    <source>
        <dbReference type="EMBL" id="RDX87705.1"/>
    </source>
</evidence>
<dbReference type="PANTHER" id="PTHR45778">
    <property type="entry name" value="PURPLE ACID PHOSPHATASE-RELATED"/>
    <property type="match status" value="1"/>
</dbReference>
<dbReference type="OrthoDB" id="45007at2759"/>
<dbReference type="PANTHER" id="PTHR45778:SF40">
    <property type="entry name" value="PURPLE ACID PHOSPHATASE"/>
    <property type="match status" value="1"/>
</dbReference>
<dbReference type="AlphaFoldDB" id="A0A371GAY9"/>
<sequence>MKLCLFVEWVPKGGRQARSPAGTLTFNRNSMCGQPARTVGWRDPGFIHTSFLKELWPNLRSIRSRHPHIPDKTRCNVLSFLAERDDSTEYANYQPGSLNTTDQLIKDLDNYDIVFHRGFALCKWIHLTVGPIHSSSARLNIWFTHSYCSGNHERDWPNNGPSYDTPDSGGECGVPPETMYYFPAENKAKFWYSLVKFQHSTPCIEYKKSSDRKVYDSFTISRDYRDFLSIPYPLAFVSHFFLINSLFTKKLKESEVMSLSTVLTFKVFKESFAEILPLL</sequence>
<reference evidence="1" key="1">
    <citation type="submission" date="2018-05" db="EMBL/GenBank/DDBJ databases">
        <title>Draft genome of Mucuna pruriens seed.</title>
        <authorList>
            <person name="Nnadi N.E."/>
            <person name="Vos R."/>
            <person name="Hasami M.H."/>
            <person name="Devisetty U.K."/>
            <person name="Aguiy J.C."/>
        </authorList>
    </citation>
    <scope>NUCLEOTIDE SEQUENCE [LARGE SCALE GENOMIC DNA]</scope>
    <source>
        <strain evidence="1">JCA_2017</strain>
    </source>
</reference>
<organism evidence="1 2">
    <name type="scientific">Mucuna pruriens</name>
    <name type="common">Velvet bean</name>
    <name type="synonym">Dolichos pruriens</name>
    <dbReference type="NCBI Taxonomy" id="157652"/>
    <lineage>
        <taxon>Eukaryota</taxon>
        <taxon>Viridiplantae</taxon>
        <taxon>Streptophyta</taxon>
        <taxon>Embryophyta</taxon>
        <taxon>Tracheophyta</taxon>
        <taxon>Spermatophyta</taxon>
        <taxon>Magnoliopsida</taxon>
        <taxon>eudicotyledons</taxon>
        <taxon>Gunneridae</taxon>
        <taxon>Pentapetalae</taxon>
        <taxon>rosids</taxon>
        <taxon>fabids</taxon>
        <taxon>Fabales</taxon>
        <taxon>Fabaceae</taxon>
        <taxon>Papilionoideae</taxon>
        <taxon>50 kb inversion clade</taxon>
        <taxon>NPAAA clade</taxon>
        <taxon>indigoferoid/millettioid clade</taxon>
        <taxon>Phaseoleae</taxon>
        <taxon>Mucuna</taxon>
    </lineage>
</organism>
<dbReference type="STRING" id="157652.A0A371GAY9"/>